<dbReference type="Gene3D" id="2.102.10.10">
    <property type="entry name" value="Rieske [2Fe-2S] iron-sulphur domain"/>
    <property type="match status" value="1"/>
</dbReference>
<dbReference type="InterPro" id="IPR017941">
    <property type="entry name" value="Rieske_2Fe-2S"/>
</dbReference>
<dbReference type="PROSITE" id="PS51296">
    <property type="entry name" value="RIESKE"/>
    <property type="match status" value="1"/>
</dbReference>
<dbReference type="OrthoDB" id="165343at2"/>
<sequence length="163" mass="17358">MASDTPFKTKGGQAMDRRDFIKKTCGTCAAISLGTLLSSTLLDSCKTASVGVYKTTATGNLITVPLSSFAAAEFKLVRIQGYGYDIGIIKNQSDYTALLLMCTHAGQALTKTGSGYFCPMHGSRFSETGAVLKGPATDPLQHLKIKKDATNLIVALDPDYFMS</sequence>
<dbReference type="STRING" id="551991.SAMN05192529_13821"/>
<gene>
    <name evidence="8" type="ORF">SAMN05192529_13821</name>
</gene>
<organism evidence="8 9">
    <name type="scientific">Arachidicoccus rhizosphaerae</name>
    <dbReference type="NCBI Taxonomy" id="551991"/>
    <lineage>
        <taxon>Bacteria</taxon>
        <taxon>Pseudomonadati</taxon>
        <taxon>Bacteroidota</taxon>
        <taxon>Chitinophagia</taxon>
        <taxon>Chitinophagales</taxon>
        <taxon>Chitinophagaceae</taxon>
        <taxon>Arachidicoccus</taxon>
    </lineage>
</organism>
<dbReference type="PRINTS" id="PR00162">
    <property type="entry name" value="RIESKE"/>
</dbReference>
<evidence type="ECO:0000256" key="1">
    <source>
        <dbReference type="ARBA" id="ARBA00022714"/>
    </source>
</evidence>
<dbReference type="NCBIfam" id="TIGR01409">
    <property type="entry name" value="TAT_signal_seq"/>
    <property type="match status" value="1"/>
</dbReference>
<dbReference type="EMBL" id="FNQY01000038">
    <property type="protein sequence ID" value="SEA64812.1"/>
    <property type="molecule type" value="Genomic_DNA"/>
</dbReference>
<dbReference type="InterPro" id="IPR005805">
    <property type="entry name" value="Rieske_Fe-S_prot_C"/>
</dbReference>
<keyword evidence="4" id="KW-0411">Iron-sulfur</keyword>
<dbReference type="GO" id="GO:0016020">
    <property type="term" value="C:membrane"/>
    <property type="evidence" value="ECO:0007669"/>
    <property type="project" value="InterPro"/>
</dbReference>
<evidence type="ECO:0000256" key="4">
    <source>
        <dbReference type="ARBA" id="ARBA00023014"/>
    </source>
</evidence>
<dbReference type="PANTHER" id="PTHR10134">
    <property type="entry name" value="CYTOCHROME B-C1 COMPLEX SUBUNIT RIESKE, MITOCHONDRIAL"/>
    <property type="match status" value="1"/>
</dbReference>
<evidence type="ECO:0000256" key="5">
    <source>
        <dbReference type="ARBA" id="ARBA00023157"/>
    </source>
</evidence>
<dbReference type="SUPFAM" id="SSF50022">
    <property type="entry name" value="ISP domain"/>
    <property type="match status" value="1"/>
</dbReference>
<proteinExistence type="predicted"/>
<dbReference type="Pfam" id="PF00355">
    <property type="entry name" value="Rieske"/>
    <property type="match status" value="1"/>
</dbReference>
<feature type="domain" description="Rieske" evidence="7">
    <location>
        <begin position="61"/>
        <end position="154"/>
    </location>
</feature>
<comment type="cofactor">
    <cofactor evidence="6">
        <name>[2Fe-2S] cluster</name>
        <dbReference type="ChEBI" id="CHEBI:190135"/>
    </cofactor>
</comment>
<dbReference type="Proteomes" id="UP000199041">
    <property type="component" value="Unassembled WGS sequence"/>
</dbReference>
<evidence type="ECO:0000313" key="9">
    <source>
        <dbReference type="Proteomes" id="UP000199041"/>
    </source>
</evidence>
<keyword evidence="1" id="KW-0001">2Fe-2S</keyword>
<dbReference type="GO" id="GO:0051537">
    <property type="term" value="F:2 iron, 2 sulfur cluster binding"/>
    <property type="evidence" value="ECO:0007669"/>
    <property type="project" value="UniProtKB-KW"/>
</dbReference>
<keyword evidence="2" id="KW-0479">Metal-binding</keyword>
<dbReference type="AlphaFoldDB" id="A0A1H4CXK2"/>
<evidence type="ECO:0000313" key="8">
    <source>
        <dbReference type="EMBL" id="SEA64812.1"/>
    </source>
</evidence>
<keyword evidence="9" id="KW-1185">Reference proteome</keyword>
<keyword evidence="3" id="KW-0408">Iron</keyword>
<name>A0A1H4CXK2_9BACT</name>
<evidence type="ECO:0000259" key="7">
    <source>
        <dbReference type="PROSITE" id="PS51296"/>
    </source>
</evidence>
<dbReference type="InterPro" id="IPR036922">
    <property type="entry name" value="Rieske_2Fe-2S_sf"/>
</dbReference>
<accession>A0A1H4CXK2</accession>
<keyword evidence="5" id="KW-1015">Disulfide bond</keyword>
<evidence type="ECO:0000256" key="2">
    <source>
        <dbReference type="ARBA" id="ARBA00022723"/>
    </source>
</evidence>
<dbReference type="InterPro" id="IPR014349">
    <property type="entry name" value="Rieske_Fe-S_prot"/>
</dbReference>
<dbReference type="GO" id="GO:0046872">
    <property type="term" value="F:metal ion binding"/>
    <property type="evidence" value="ECO:0007669"/>
    <property type="project" value="UniProtKB-KW"/>
</dbReference>
<reference evidence="8 9" key="1">
    <citation type="submission" date="2016-10" db="EMBL/GenBank/DDBJ databases">
        <authorList>
            <person name="de Groot N.N."/>
        </authorList>
    </citation>
    <scope>NUCLEOTIDE SEQUENCE [LARGE SCALE GENOMIC DNA]</scope>
    <source>
        <strain evidence="8 9">Vu-144</strain>
    </source>
</reference>
<protein>
    <submittedName>
        <fullName evidence="8">Tat (Twin-arginine translocation) pathway signal sequence</fullName>
    </submittedName>
</protein>
<dbReference type="RefSeq" id="WP_139188210.1">
    <property type="nucleotide sequence ID" value="NZ_FNQY01000038.1"/>
</dbReference>
<dbReference type="InterPro" id="IPR019546">
    <property type="entry name" value="TAT_signal_bac_arc"/>
</dbReference>
<evidence type="ECO:0000256" key="6">
    <source>
        <dbReference type="ARBA" id="ARBA00034078"/>
    </source>
</evidence>
<evidence type="ECO:0000256" key="3">
    <source>
        <dbReference type="ARBA" id="ARBA00023004"/>
    </source>
</evidence>
<dbReference type="CDD" id="cd03467">
    <property type="entry name" value="Rieske"/>
    <property type="match status" value="1"/>
</dbReference>